<evidence type="ECO:0000313" key="12">
    <source>
        <dbReference type="RefSeq" id="XP_048136101.1"/>
    </source>
</evidence>
<proteinExistence type="predicted"/>
<dbReference type="Pfam" id="PF23247">
    <property type="entry name" value="LRR_RPS2"/>
    <property type="match status" value="1"/>
</dbReference>
<dbReference type="InterPro" id="IPR027417">
    <property type="entry name" value="P-loop_NTPase"/>
</dbReference>
<dbReference type="Gene3D" id="1.10.10.10">
    <property type="entry name" value="Winged helix-like DNA-binding domain superfamily/Winged helix DNA-binding domain"/>
    <property type="match status" value="1"/>
</dbReference>
<dbReference type="Proteomes" id="UP000827889">
    <property type="component" value="Chromosome 6"/>
</dbReference>
<evidence type="ECO:0000256" key="5">
    <source>
        <dbReference type="ARBA" id="ARBA00022840"/>
    </source>
</evidence>
<dbReference type="Pfam" id="PF13855">
    <property type="entry name" value="LRR_8"/>
    <property type="match status" value="1"/>
</dbReference>
<reference evidence="12 13" key="1">
    <citation type="submission" date="2025-05" db="UniProtKB">
        <authorList>
            <consortium name="RefSeq"/>
        </authorList>
    </citation>
    <scope>IDENTIFICATION</scope>
    <source>
        <tissue evidence="12 13">Leaf</tissue>
    </source>
</reference>
<evidence type="ECO:0000313" key="15">
    <source>
        <dbReference type="RefSeq" id="XP_048136104.1"/>
    </source>
</evidence>
<dbReference type="SUPFAM" id="SSF52058">
    <property type="entry name" value="L domain-like"/>
    <property type="match status" value="1"/>
</dbReference>
<dbReference type="RefSeq" id="XP_048136102.1">
    <property type="nucleotide sequence ID" value="XM_048280145.1"/>
</dbReference>
<dbReference type="Pfam" id="PF25019">
    <property type="entry name" value="LRR_R13L1-DRL21"/>
    <property type="match status" value="1"/>
</dbReference>
<organism evidence="11 14">
    <name type="scientific">Rhodamnia argentea</name>
    <dbReference type="NCBI Taxonomy" id="178133"/>
    <lineage>
        <taxon>Eukaryota</taxon>
        <taxon>Viridiplantae</taxon>
        <taxon>Streptophyta</taxon>
        <taxon>Embryophyta</taxon>
        <taxon>Tracheophyta</taxon>
        <taxon>Spermatophyta</taxon>
        <taxon>Magnoliopsida</taxon>
        <taxon>eudicotyledons</taxon>
        <taxon>Gunneridae</taxon>
        <taxon>Pentapetalae</taxon>
        <taxon>rosids</taxon>
        <taxon>malvids</taxon>
        <taxon>Myrtales</taxon>
        <taxon>Myrtaceae</taxon>
        <taxon>Myrtoideae</taxon>
        <taxon>Myrteae</taxon>
        <taxon>Australasian group</taxon>
        <taxon>Rhodamnia</taxon>
    </lineage>
</organism>
<evidence type="ECO:0000259" key="7">
    <source>
        <dbReference type="Pfam" id="PF18052"/>
    </source>
</evidence>
<dbReference type="PANTHER" id="PTHR36766">
    <property type="entry name" value="PLANT BROAD-SPECTRUM MILDEW RESISTANCE PROTEIN RPW8"/>
    <property type="match status" value="1"/>
</dbReference>
<dbReference type="InterPro" id="IPR042197">
    <property type="entry name" value="Apaf_helical"/>
</dbReference>
<dbReference type="InterPro" id="IPR041118">
    <property type="entry name" value="Rx_N"/>
</dbReference>
<feature type="domain" description="Disease resistance N-terminal" evidence="7">
    <location>
        <begin position="12"/>
        <end position="94"/>
    </location>
</feature>
<evidence type="ECO:0000256" key="3">
    <source>
        <dbReference type="ARBA" id="ARBA00022741"/>
    </source>
</evidence>
<dbReference type="Gene3D" id="1.10.8.430">
    <property type="entry name" value="Helical domain of apoptotic protease-activating factors"/>
    <property type="match status" value="1"/>
</dbReference>
<keyword evidence="5" id="KW-0067">ATP-binding</keyword>
<dbReference type="InterPro" id="IPR036388">
    <property type="entry name" value="WH-like_DNA-bd_sf"/>
</dbReference>
<accession>A0ABM3HHN7</accession>
<dbReference type="InterPro" id="IPR057135">
    <property type="entry name" value="At4g27190-like_LRR"/>
</dbReference>
<dbReference type="GeneID" id="115748459"/>
<dbReference type="Gene3D" id="1.20.5.4130">
    <property type="match status" value="1"/>
</dbReference>
<dbReference type="PRINTS" id="PR00364">
    <property type="entry name" value="DISEASERSIST"/>
</dbReference>
<keyword evidence="4" id="KW-0611">Plant defense</keyword>
<evidence type="ECO:0000313" key="11">
    <source>
        <dbReference type="Proteomes" id="UP000827889"/>
    </source>
</evidence>
<evidence type="ECO:0000313" key="13">
    <source>
        <dbReference type="RefSeq" id="XP_048136102.1"/>
    </source>
</evidence>
<dbReference type="Gene3D" id="3.40.50.300">
    <property type="entry name" value="P-loop containing nucleotide triphosphate hydrolases"/>
    <property type="match status" value="1"/>
</dbReference>
<evidence type="ECO:0000313" key="14">
    <source>
        <dbReference type="RefSeq" id="XP_048136103.1"/>
    </source>
</evidence>
<feature type="domain" description="NB-ARC" evidence="6">
    <location>
        <begin position="174"/>
        <end position="340"/>
    </location>
</feature>
<evidence type="ECO:0000259" key="8">
    <source>
        <dbReference type="Pfam" id="PF23247"/>
    </source>
</evidence>
<dbReference type="InterPro" id="IPR058922">
    <property type="entry name" value="WHD_DRP"/>
</dbReference>
<evidence type="ECO:0000259" key="9">
    <source>
        <dbReference type="Pfam" id="PF23559"/>
    </source>
</evidence>
<feature type="domain" description="Disease resistance protein At4g27190-like leucine-rich repeats" evidence="8">
    <location>
        <begin position="826"/>
        <end position="951"/>
    </location>
</feature>
<dbReference type="InterPro" id="IPR032675">
    <property type="entry name" value="LRR_dom_sf"/>
</dbReference>
<dbReference type="Pfam" id="PF23559">
    <property type="entry name" value="WHD_DRP"/>
    <property type="match status" value="1"/>
</dbReference>
<dbReference type="RefSeq" id="XP_048136104.1">
    <property type="nucleotide sequence ID" value="XM_048280147.1"/>
</dbReference>
<keyword evidence="1" id="KW-0433">Leucine-rich repeat</keyword>
<dbReference type="SUPFAM" id="SSF52540">
    <property type="entry name" value="P-loop containing nucleoside triphosphate hydrolases"/>
    <property type="match status" value="1"/>
</dbReference>
<dbReference type="RefSeq" id="XP_048136101.1">
    <property type="nucleotide sequence ID" value="XM_048280144.1"/>
</dbReference>
<feature type="domain" description="Disease resistance protein winged helix" evidence="9">
    <location>
        <begin position="425"/>
        <end position="497"/>
    </location>
</feature>
<evidence type="ECO:0000259" key="6">
    <source>
        <dbReference type="Pfam" id="PF00931"/>
    </source>
</evidence>
<evidence type="ECO:0000256" key="4">
    <source>
        <dbReference type="ARBA" id="ARBA00022821"/>
    </source>
</evidence>
<dbReference type="Pfam" id="PF00931">
    <property type="entry name" value="NB-ARC"/>
    <property type="match status" value="1"/>
</dbReference>
<gene>
    <name evidence="12 13 14 15" type="primary">LOC115748459</name>
</gene>
<feature type="domain" description="R13L1/DRL21-like LRR repeat region" evidence="10">
    <location>
        <begin position="693"/>
        <end position="824"/>
    </location>
</feature>
<dbReference type="InterPro" id="IPR001611">
    <property type="entry name" value="Leu-rich_rpt"/>
</dbReference>
<dbReference type="InterPro" id="IPR038005">
    <property type="entry name" value="RX-like_CC"/>
</dbReference>
<keyword evidence="2" id="KW-0677">Repeat</keyword>
<dbReference type="CDD" id="cd14798">
    <property type="entry name" value="RX-CC_like"/>
    <property type="match status" value="1"/>
</dbReference>
<keyword evidence="3" id="KW-0547">Nucleotide-binding</keyword>
<dbReference type="InterPro" id="IPR056789">
    <property type="entry name" value="LRR_R13L1-DRL21"/>
</dbReference>
<sequence length="1026" mass="117093">MAEAVIFNIAGKIVDYLVPQALEKVGKLWGVRHELEGLKDTVSMLRPFLDHAEEQYHQIPHIQVWVEKLKDAFYEAQDVLEEFNIEAMRRELRGHNEMIKEVRTFFSSSNQLAFKLKMSDKVRTVRGRIQAIIKADREFNLDERPVHSRVERERRKREETHSFIREEDIIGRHDDKKAVMNFLLNSDVKEPISILPIVGFGGVGKTALAKCVYQDSKFGLKMWVCVSDDFDVKKIVKNIIACANKEEPTGDTMELLQSNLRKEINGKKYLLVLDDVWNKDQDKWLSLKTLLEGGARGSKILITTRDPLVAEITGTVPPHSLKGLSESASLDLLMKVAGQKIEEIQDSNMLAIGQEIVRKCSGVPLVVRTIGSLLFFKKTESEWLHFKDHELPEVSQREDSIKSTLMLSYDHLPSHLKQCFAFCSLFPQDYVMKKQTLVNLWMAEGFIQPSNKNQHLEDIANGYFIELLWSNFFQDYEKSPNTNEETCKMHDLMHNLACMVSGTECWVARDDTKSIPERTRHISYGPTFNLMGKLPISRLKANALRTIVSTARYWEMKEREVMSEADLCQLIQNFEKLRIMDLQATVVEKVPRSICKLKQLTYLDLSHNVTLKRLPNSITRLQNLQTLNLYGCGSLEELPRGIKKLVSLRNLNIDFCSNLSYMPRGLGQLTSLHMLTRFILPKEKALAKNYCGLGELNGLNNIRGSLRIENVGSVTDTAVESKTANLIGKHSLESLTLYWGDCHIDDAVTGDRSEALLDELRPHSNLQKLNIEGYNGEGFPKWMTDCHVSSLPNLAELVLKDCKRCKHVLGFGLNKLKKLEISGMELLECLSEECWQSLTSLACLWIRGCHQLTSLSLGIRHLSSLEHLDISECWELDISKDESGNIFDFHGLESLRSLFIEELPKLASLPQWLLQLSSLRRLRICQCSNLKSLPEQIEALQSLEWLEIIGCPSLTSLPEGMRRLTSLTHLTIFGCPELVERCKRDAGEDWHKIAHIPSISHHIVTPEIIEEDIVCIKSRVRMATIK</sequence>
<name>A0ABM3HHN7_9MYRT</name>
<protein>
    <submittedName>
        <fullName evidence="12 13">Disease resistance protein RGA4 isoform X1</fullName>
    </submittedName>
</protein>
<dbReference type="InterPro" id="IPR002182">
    <property type="entry name" value="NB-ARC"/>
</dbReference>
<dbReference type="Pfam" id="PF18052">
    <property type="entry name" value="Rx_N"/>
    <property type="match status" value="1"/>
</dbReference>
<dbReference type="RefSeq" id="XP_048136103.1">
    <property type="nucleotide sequence ID" value="XM_048280146.1"/>
</dbReference>
<dbReference type="Gene3D" id="3.80.10.10">
    <property type="entry name" value="Ribonuclease Inhibitor"/>
    <property type="match status" value="3"/>
</dbReference>
<dbReference type="PANTHER" id="PTHR36766:SF40">
    <property type="entry name" value="DISEASE RESISTANCE PROTEIN RGA3"/>
    <property type="match status" value="1"/>
</dbReference>
<evidence type="ECO:0000259" key="10">
    <source>
        <dbReference type="Pfam" id="PF25019"/>
    </source>
</evidence>
<evidence type="ECO:0000256" key="2">
    <source>
        <dbReference type="ARBA" id="ARBA00022737"/>
    </source>
</evidence>
<evidence type="ECO:0000256" key="1">
    <source>
        <dbReference type="ARBA" id="ARBA00022614"/>
    </source>
</evidence>
<keyword evidence="11" id="KW-1185">Reference proteome</keyword>